<dbReference type="GO" id="GO:0045944">
    <property type="term" value="P:positive regulation of transcription by RNA polymerase II"/>
    <property type="evidence" value="ECO:0007669"/>
    <property type="project" value="InterPro"/>
</dbReference>
<keyword evidence="5 10" id="KW-0440">LIM domain</keyword>
<evidence type="ECO:0000256" key="10">
    <source>
        <dbReference type="PROSITE-ProRule" id="PRU00125"/>
    </source>
</evidence>
<dbReference type="PROSITE" id="PS00027">
    <property type="entry name" value="HOMEOBOX_1"/>
    <property type="match status" value="1"/>
</dbReference>
<evidence type="ECO:0000256" key="4">
    <source>
        <dbReference type="ARBA" id="ARBA00022833"/>
    </source>
</evidence>
<evidence type="ECO:0000256" key="3">
    <source>
        <dbReference type="ARBA" id="ARBA00022737"/>
    </source>
</evidence>
<dbReference type="InterPro" id="IPR001781">
    <property type="entry name" value="Znf_LIM"/>
</dbReference>
<organism evidence="14 15">
    <name type="scientific">Intoshia linei</name>
    <dbReference type="NCBI Taxonomy" id="1819745"/>
    <lineage>
        <taxon>Eukaryota</taxon>
        <taxon>Metazoa</taxon>
        <taxon>Spiralia</taxon>
        <taxon>Lophotrochozoa</taxon>
        <taxon>Mesozoa</taxon>
        <taxon>Orthonectida</taxon>
        <taxon>Rhopaluridae</taxon>
        <taxon>Intoshia</taxon>
    </lineage>
</organism>
<dbReference type="EMBL" id="LWCA01000320">
    <property type="protein sequence ID" value="OAF69201.1"/>
    <property type="molecule type" value="Genomic_DNA"/>
</dbReference>
<dbReference type="SMART" id="SM00389">
    <property type="entry name" value="HOX"/>
    <property type="match status" value="1"/>
</dbReference>
<feature type="domain" description="Homeobox" evidence="13">
    <location>
        <begin position="254"/>
        <end position="314"/>
    </location>
</feature>
<accession>A0A177B6I2</accession>
<dbReference type="OrthoDB" id="125004at2759"/>
<dbReference type="SUPFAM" id="SSF46689">
    <property type="entry name" value="Homeodomain-like"/>
    <property type="match status" value="1"/>
</dbReference>
<dbReference type="GO" id="GO:0005634">
    <property type="term" value="C:nucleus"/>
    <property type="evidence" value="ECO:0007669"/>
    <property type="project" value="UniProtKB-SubCell"/>
</dbReference>
<dbReference type="Pfam" id="PF00046">
    <property type="entry name" value="Homeodomain"/>
    <property type="match status" value="1"/>
</dbReference>
<dbReference type="Gene3D" id="1.10.10.60">
    <property type="entry name" value="Homeodomain-like"/>
    <property type="match status" value="1"/>
</dbReference>
<comment type="caution">
    <text evidence="14">The sequence shown here is derived from an EMBL/GenBank/DDBJ whole genome shotgun (WGS) entry which is preliminary data.</text>
</comment>
<evidence type="ECO:0000256" key="8">
    <source>
        <dbReference type="ARBA" id="ARBA00023242"/>
    </source>
</evidence>
<gene>
    <name evidence="14" type="ORF">A3Q56_03067</name>
</gene>
<dbReference type="PROSITE" id="PS50071">
    <property type="entry name" value="HOMEOBOX_2"/>
    <property type="match status" value="1"/>
</dbReference>
<evidence type="ECO:0000256" key="7">
    <source>
        <dbReference type="ARBA" id="ARBA00023155"/>
    </source>
</evidence>
<evidence type="ECO:0000259" key="13">
    <source>
        <dbReference type="PROSITE" id="PS50071"/>
    </source>
</evidence>
<dbReference type="Proteomes" id="UP000078046">
    <property type="component" value="Unassembled WGS sequence"/>
</dbReference>
<feature type="domain" description="LIM zinc-binding" evidence="12">
    <location>
        <begin position="23"/>
        <end position="85"/>
    </location>
</feature>
<dbReference type="CDD" id="cd00086">
    <property type="entry name" value="homeodomain"/>
    <property type="match status" value="1"/>
</dbReference>
<dbReference type="InterPro" id="IPR009057">
    <property type="entry name" value="Homeodomain-like_sf"/>
</dbReference>
<keyword evidence="15" id="KW-1185">Reference proteome</keyword>
<keyword evidence="7 9" id="KW-0371">Homeobox</keyword>
<evidence type="ECO:0000313" key="14">
    <source>
        <dbReference type="EMBL" id="OAF69201.1"/>
    </source>
</evidence>
<evidence type="ECO:0000256" key="1">
    <source>
        <dbReference type="ARBA" id="ARBA00004123"/>
    </source>
</evidence>
<dbReference type="GO" id="GO:0048665">
    <property type="term" value="P:neuron fate specification"/>
    <property type="evidence" value="ECO:0007669"/>
    <property type="project" value="InterPro"/>
</dbReference>
<keyword evidence="6 9" id="KW-0238">DNA-binding</keyword>
<name>A0A177B6I2_9BILA</name>
<keyword evidence="2 10" id="KW-0479">Metal-binding</keyword>
<dbReference type="InterPro" id="IPR017970">
    <property type="entry name" value="Homeobox_CS"/>
</dbReference>
<comment type="subcellular location">
    <subcellularLocation>
        <location evidence="1 9 11">Nucleus</location>
    </subcellularLocation>
</comment>
<keyword evidence="8 9" id="KW-0539">Nucleus</keyword>
<dbReference type="GO" id="GO:0046872">
    <property type="term" value="F:metal ion binding"/>
    <property type="evidence" value="ECO:0007669"/>
    <property type="project" value="UniProtKB-KW"/>
</dbReference>
<dbReference type="PROSITE" id="PS50023">
    <property type="entry name" value="LIM_DOMAIN_2"/>
    <property type="match status" value="2"/>
</dbReference>
<evidence type="ECO:0000313" key="15">
    <source>
        <dbReference type="Proteomes" id="UP000078046"/>
    </source>
</evidence>
<dbReference type="PROSITE" id="PS00478">
    <property type="entry name" value="LIM_DOMAIN_1"/>
    <property type="match status" value="2"/>
</dbReference>
<evidence type="ECO:0000259" key="12">
    <source>
        <dbReference type="PROSITE" id="PS50023"/>
    </source>
</evidence>
<evidence type="ECO:0000256" key="5">
    <source>
        <dbReference type="ARBA" id="ARBA00023038"/>
    </source>
</evidence>
<dbReference type="GO" id="GO:0007409">
    <property type="term" value="P:axonogenesis"/>
    <property type="evidence" value="ECO:0007669"/>
    <property type="project" value="TreeGrafter"/>
</dbReference>
<dbReference type="InterPro" id="IPR001356">
    <property type="entry name" value="HD"/>
</dbReference>
<dbReference type="FunFam" id="1.10.10.60:FF:000041">
    <property type="entry name" value="insulin gene enhancer protein ISL-1"/>
    <property type="match status" value="1"/>
</dbReference>
<proteinExistence type="predicted"/>
<dbReference type="GO" id="GO:0000981">
    <property type="term" value="F:DNA-binding transcription factor activity, RNA polymerase II-specific"/>
    <property type="evidence" value="ECO:0007669"/>
    <property type="project" value="InterPro"/>
</dbReference>
<dbReference type="Pfam" id="PF00412">
    <property type="entry name" value="LIM"/>
    <property type="match status" value="2"/>
</dbReference>
<keyword evidence="4 10" id="KW-0862">Zinc</keyword>
<dbReference type="InterPro" id="IPR047169">
    <property type="entry name" value="ISL1/2-like"/>
</dbReference>
<feature type="DNA-binding region" description="Homeobox" evidence="9">
    <location>
        <begin position="256"/>
        <end position="315"/>
    </location>
</feature>
<evidence type="ECO:0000256" key="11">
    <source>
        <dbReference type="RuleBase" id="RU000682"/>
    </source>
</evidence>
<evidence type="ECO:0000256" key="2">
    <source>
        <dbReference type="ARBA" id="ARBA00022723"/>
    </source>
</evidence>
<sequence>MQSKLEPIKVDPKIEKTVNTALENCCICNEKICDFYIMVSHEGFKFHANCLKCCECNCQFDNNSKCFLNYNSVYCVKHYKKLKSTNFCLNCLKNFSSPDEFVVCIKGRLFHKNCFNCRICKILLNSGDEFTINSKGNILCHNHSHLFDEEKIGYIQDNRSHSEGKFLLKFKYIHKEKYHTFERTSSLSRNSDVPKCEPHFKSKSKFDSLFDSKAPDLLNKSLTNTFISDSIVDNDTEYDQTKIDKKILKKSKSEKTTRVRTVLNEKQLQMLRSCYITNPRPDALVKEQLVEMTGLTSRVIRVWFQNKRCKDKKQCIIMKQIQEQHIQESQNMPNCKNSINSMSMIADKPISSELLYSQKSYEIEKCFLKNPISQLNYPSSNTSLEYQKNNPYNYQLNYADYGKNYLMYKPHTNSNNKKLQYCSKNIMINENEKFLYKNNSKIMNTPFNDKPDTSQSNLTFQNRNCNLFNQKEPFLSNNQIQDNHCDDFVHKDTNYPFNSGQNVKFFNSFNNTPLVNFSNKENFSSNIPEKYPLNRNHLSIQSTNHLSQS</sequence>
<dbReference type="GO" id="GO:0003677">
    <property type="term" value="F:DNA binding"/>
    <property type="evidence" value="ECO:0007669"/>
    <property type="project" value="UniProtKB-UniRule"/>
</dbReference>
<evidence type="ECO:0000256" key="6">
    <source>
        <dbReference type="ARBA" id="ARBA00023125"/>
    </source>
</evidence>
<dbReference type="PANTHER" id="PTHR24204:SF8">
    <property type="entry name" value="TAILUP, ISOFORM A"/>
    <property type="match status" value="1"/>
</dbReference>
<keyword evidence="3" id="KW-0677">Repeat</keyword>
<dbReference type="Gene3D" id="2.10.110.10">
    <property type="entry name" value="Cysteine Rich Protein"/>
    <property type="match status" value="2"/>
</dbReference>
<dbReference type="AlphaFoldDB" id="A0A177B6I2"/>
<reference evidence="14 15" key="1">
    <citation type="submission" date="2016-04" db="EMBL/GenBank/DDBJ databases">
        <title>The genome of Intoshia linei affirms orthonectids as highly simplified spiralians.</title>
        <authorList>
            <person name="Mikhailov K.V."/>
            <person name="Slusarev G.S."/>
            <person name="Nikitin M.A."/>
            <person name="Logacheva M.D."/>
            <person name="Penin A."/>
            <person name="Aleoshin V."/>
            <person name="Panchin Y.V."/>
        </authorList>
    </citation>
    <scope>NUCLEOTIDE SEQUENCE [LARGE SCALE GENOMIC DNA]</scope>
    <source>
        <strain evidence="14">Intl2013</strain>
        <tissue evidence="14">Whole animal</tissue>
    </source>
</reference>
<dbReference type="SMART" id="SM00132">
    <property type="entry name" value="LIM"/>
    <property type="match status" value="2"/>
</dbReference>
<feature type="domain" description="LIM zinc-binding" evidence="12">
    <location>
        <begin position="86"/>
        <end position="150"/>
    </location>
</feature>
<dbReference type="PANTHER" id="PTHR24204">
    <property type="entry name" value="INSULIN GENE ENHANCER PROTEIN"/>
    <property type="match status" value="1"/>
</dbReference>
<protein>
    <submittedName>
        <fullName evidence="14">Uncharacterized protein</fullName>
    </submittedName>
</protein>
<evidence type="ECO:0000256" key="9">
    <source>
        <dbReference type="PROSITE-ProRule" id="PRU00108"/>
    </source>
</evidence>